<evidence type="ECO:0000313" key="3">
    <source>
        <dbReference type="Proteomes" id="UP000183028"/>
    </source>
</evidence>
<dbReference type="Gene3D" id="3.40.50.300">
    <property type="entry name" value="P-loop containing nucleotide triphosphate hydrolases"/>
    <property type="match status" value="2"/>
</dbReference>
<dbReference type="SMART" id="SM00487">
    <property type="entry name" value="DEXDc"/>
    <property type="match status" value="1"/>
</dbReference>
<sequence>MDNDKIGALNLRLIEDYLYDDGHHSYVYERDNTCIIVDDNLCKQIGDHIFDYSKYCEMQNKYVNRYDLLYRFNMIDNSIYSQVEEWLNKKVDDIQLEDKGNAFSKGHVDNTPLEKKFEDVFTDIYGNDALAYLNKEVPVSLNNGHTCSIDYVLERDNGNIAIEENGVTYHHPVIIGNDRYAQQLEKQNTLALYNYKVYRFSAENLMFKNSVIERIKHYFGTSSHFKPSTLIKEKRKVHLYEHQETILEDLKKHRANGETTALVVLPTGTGKSQIVLEDLNNLAREGMIHRVLIMVPSLKVKEDWENRVQDLCHHLNITIEFYNISFISRNRLPSDYYDYICFDEAHHAQAVNCHKTLTYFNPKYLVGLTATDERLDMKKLQDIFGEYDKHMSLEEAVEKNIITNIRCFRVESNIDLSEVRYNGKDYNYADLERSLVIDSRNELITSTIKKYFIPRNNFYKQGIVFCVNIQHAKKIAEMFNEAGLTARAVYGGNKENDQIFKDYRNKKIQFLTSCQQISEGWDSPQTEIVVMARPTLSKVLYLQQLGRGVRHYPGKECLYVIDVVDNYDGKLTPWNFNSLFHLSIYSPFMGLKKTNNEYLKILGLSEHEITMKEVDILTFEEKYNGYLSLEQAARELYIGTQTLRTWVRSHKEYSSLSLPIGNRIMPYFSSSDIEHIRKDKHLKIHNDETLLQDFEDFIDENTLTFSFKLVFILSMFKLADKEGEVRLDALVEEYRQFYLNRIARKLPVDKANCAYTADYLNNDTKIKKSLLDNPFEKFERKRFVMYSKDLNIVEFNPTLWSQMNQDYKNRIILKEQHFLEEYYQDKGGL</sequence>
<dbReference type="eggNOG" id="COG1061">
    <property type="taxonomic scope" value="Bacteria"/>
</dbReference>
<dbReference type="InterPro" id="IPR050742">
    <property type="entry name" value="Helicase_Restrict-Modif_Enz"/>
</dbReference>
<feature type="domain" description="Helicase ATP-binding" evidence="1">
    <location>
        <begin position="252"/>
        <end position="390"/>
    </location>
</feature>
<dbReference type="GO" id="GO:0005829">
    <property type="term" value="C:cytosol"/>
    <property type="evidence" value="ECO:0007669"/>
    <property type="project" value="TreeGrafter"/>
</dbReference>
<dbReference type="SUPFAM" id="SSF52540">
    <property type="entry name" value="P-loop containing nucleoside triphosphate hydrolases"/>
    <property type="match status" value="1"/>
</dbReference>
<name>A0A1H6XJE3_9FIRM</name>
<dbReference type="InterPro" id="IPR006935">
    <property type="entry name" value="Helicase/UvrB_N"/>
</dbReference>
<dbReference type="SMART" id="SM00490">
    <property type="entry name" value="HELICc"/>
    <property type="match status" value="1"/>
</dbReference>
<dbReference type="InterPro" id="IPR027417">
    <property type="entry name" value="P-loop_NTPase"/>
</dbReference>
<dbReference type="AlphaFoldDB" id="A0A1H6XJE3"/>
<proteinExistence type="predicted"/>
<dbReference type="Pfam" id="PF04851">
    <property type="entry name" value="ResIII"/>
    <property type="match status" value="1"/>
</dbReference>
<dbReference type="RefSeq" id="WP_074732844.1">
    <property type="nucleotide sequence ID" value="NZ_FNYK01000096.1"/>
</dbReference>
<dbReference type="PROSITE" id="PS51192">
    <property type="entry name" value="HELICASE_ATP_BIND_1"/>
    <property type="match status" value="1"/>
</dbReference>
<gene>
    <name evidence="2" type="ORF">SAMN04487834_10962</name>
</gene>
<evidence type="ECO:0000259" key="1">
    <source>
        <dbReference type="PROSITE" id="PS51192"/>
    </source>
</evidence>
<dbReference type="GO" id="GO:0005524">
    <property type="term" value="F:ATP binding"/>
    <property type="evidence" value="ECO:0007669"/>
    <property type="project" value="InterPro"/>
</dbReference>
<reference evidence="3" key="1">
    <citation type="submission" date="2016-10" db="EMBL/GenBank/DDBJ databases">
        <authorList>
            <person name="Varghese N."/>
        </authorList>
    </citation>
    <scope>NUCLEOTIDE SEQUENCE [LARGE SCALE GENOMIC DNA]</scope>
    <source>
        <strain evidence="3">DSM 20406</strain>
    </source>
</reference>
<evidence type="ECO:0000313" key="2">
    <source>
        <dbReference type="EMBL" id="SEJ29218.1"/>
    </source>
</evidence>
<accession>A0A1H6XJE3</accession>
<dbReference type="Pfam" id="PF00271">
    <property type="entry name" value="Helicase_C"/>
    <property type="match status" value="1"/>
</dbReference>
<dbReference type="InterPro" id="IPR014001">
    <property type="entry name" value="Helicase_ATP-bd"/>
</dbReference>
<protein>
    <submittedName>
        <fullName evidence="2">Type III restriction enzyme, res subunit</fullName>
    </submittedName>
</protein>
<dbReference type="Proteomes" id="UP000183028">
    <property type="component" value="Unassembled WGS sequence"/>
</dbReference>
<organism evidence="2 3">
    <name type="scientific">Sharpea azabuensis</name>
    <dbReference type="NCBI Taxonomy" id="322505"/>
    <lineage>
        <taxon>Bacteria</taxon>
        <taxon>Bacillati</taxon>
        <taxon>Bacillota</taxon>
        <taxon>Erysipelotrichia</taxon>
        <taxon>Erysipelotrichales</taxon>
        <taxon>Coprobacillaceae</taxon>
        <taxon>Sharpea</taxon>
    </lineage>
</organism>
<dbReference type="PANTHER" id="PTHR47396">
    <property type="entry name" value="TYPE I RESTRICTION ENZYME ECOKI R PROTEIN"/>
    <property type="match status" value="1"/>
</dbReference>
<dbReference type="GO" id="GO:0016787">
    <property type="term" value="F:hydrolase activity"/>
    <property type="evidence" value="ECO:0007669"/>
    <property type="project" value="InterPro"/>
</dbReference>
<dbReference type="PANTHER" id="PTHR47396:SF1">
    <property type="entry name" value="ATP-DEPENDENT HELICASE IRC3-RELATED"/>
    <property type="match status" value="1"/>
</dbReference>
<dbReference type="GO" id="GO:0003677">
    <property type="term" value="F:DNA binding"/>
    <property type="evidence" value="ECO:0007669"/>
    <property type="project" value="InterPro"/>
</dbReference>
<keyword evidence="3" id="KW-1185">Reference proteome</keyword>
<dbReference type="EMBL" id="FNYK01000096">
    <property type="protein sequence ID" value="SEJ29218.1"/>
    <property type="molecule type" value="Genomic_DNA"/>
</dbReference>
<dbReference type="InterPro" id="IPR001650">
    <property type="entry name" value="Helicase_C-like"/>
</dbReference>
<dbReference type="STRING" id="322505.SAMN04487836_11351"/>